<dbReference type="GO" id="GO:0003729">
    <property type="term" value="F:mRNA binding"/>
    <property type="evidence" value="ECO:0007669"/>
    <property type="project" value="TreeGrafter"/>
</dbReference>
<dbReference type="PANTHER" id="PTHR11545">
    <property type="entry name" value="RIBOSOMAL PROTEIN L13"/>
    <property type="match status" value="1"/>
</dbReference>
<keyword evidence="2 4" id="KW-0689">Ribosomal protein</keyword>
<name>A0A0C1EEN1_9BACT</name>
<protein>
    <recommendedName>
        <fullName evidence="4">Large ribosomal subunit protein uL13</fullName>
    </recommendedName>
</protein>
<dbReference type="Gene3D" id="3.90.1180.10">
    <property type="entry name" value="Ribosomal protein L13"/>
    <property type="match status" value="1"/>
</dbReference>
<evidence type="ECO:0000313" key="5">
    <source>
        <dbReference type="EMBL" id="KIA78523.1"/>
    </source>
</evidence>
<dbReference type="InterPro" id="IPR036899">
    <property type="entry name" value="Ribosomal_uL13_sf"/>
</dbReference>
<reference evidence="5 6" key="1">
    <citation type="journal article" date="2014" name="Mol. Biol. Evol.">
        <title>Massive expansion of Ubiquitination-related gene families within the Chlamydiae.</title>
        <authorList>
            <person name="Domman D."/>
            <person name="Collingro A."/>
            <person name="Lagkouvardos I."/>
            <person name="Gehre L."/>
            <person name="Weinmaier T."/>
            <person name="Rattei T."/>
            <person name="Subtil A."/>
            <person name="Horn M."/>
        </authorList>
    </citation>
    <scope>NUCLEOTIDE SEQUENCE [LARGE SCALE GENOMIC DNA]</scope>
    <source>
        <strain evidence="5 6">OEW1</strain>
    </source>
</reference>
<keyword evidence="3 4" id="KW-0687">Ribonucleoprotein</keyword>
<evidence type="ECO:0000256" key="2">
    <source>
        <dbReference type="ARBA" id="ARBA00022980"/>
    </source>
</evidence>
<dbReference type="AlphaFoldDB" id="A0A0C1EEN1"/>
<dbReference type="SUPFAM" id="SSF52161">
    <property type="entry name" value="Ribosomal protein L13"/>
    <property type="match status" value="1"/>
</dbReference>
<evidence type="ECO:0000256" key="4">
    <source>
        <dbReference type="HAMAP-Rule" id="MF_01366"/>
    </source>
</evidence>
<dbReference type="NCBIfam" id="TIGR01066">
    <property type="entry name" value="rplM_bact"/>
    <property type="match status" value="1"/>
</dbReference>
<dbReference type="PANTHER" id="PTHR11545:SF2">
    <property type="entry name" value="LARGE RIBOSOMAL SUBUNIT PROTEIN UL13M"/>
    <property type="match status" value="1"/>
</dbReference>
<dbReference type="PATRIC" id="fig|83552.4.peg.281"/>
<dbReference type="GO" id="GO:0017148">
    <property type="term" value="P:negative regulation of translation"/>
    <property type="evidence" value="ECO:0007669"/>
    <property type="project" value="TreeGrafter"/>
</dbReference>
<comment type="subunit">
    <text evidence="4">Part of the 50S ribosomal subunit.</text>
</comment>
<dbReference type="PIRSF" id="PIRSF002181">
    <property type="entry name" value="Ribosomal_L13"/>
    <property type="match status" value="1"/>
</dbReference>
<organism evidence="5 6">
    <name type="scientific">Parachlamydia acanthamoebae</name>
    <dbReference type="NCBI Taxonomy" id="83552"/>
    <lineage>
        <taxon>Bacteria</taxon>
        <taxon>Pseudomonadati</taxon>
        <taxon>Chlamydiota</taxon>
        <taxon>Chlamydiia</taxon>
        <taxon>Parachlamydiales</taxon>
        <taxon>Parachlamydiaceae</taxon>
        <taxon>Parachlamydia</taxon>
    </lineage>
</organism>
<comment type="caution">
    <text evidence="5">The sequence shown here is derived from an EMBL/GenBank/DDBJ whole genome shotgun (WGS) entry which is preliminary data.</text>
</comment>
<dbReference type="InterPro" id="IPR005823">
    <property type="entry name" value="Ribosomal_uL13_bac-type"/>
</dbReference>
<dbReference type="CDD" id="cd00392">
    <property type="entry name" value="Ribosomal_L13"/>
    <property type="match status" value="1"/>
</dbReference>
<proteinExistence type="inferred from homology"/>
<evidence type="ECO:0000256" key="1">
    <source>
        <dbReference type="ARBA" id="ARBA00006227"/>
    </source>
</evidence>
<dbReference type="GO" id="GO:0006412">
    <property type="term" value="P:translation"/>
    <property type="evidence" value="ECO:0007669"/>
    <property type="project" value="UniProtKB-UniRule"/>
</dbReference>
<dbReference type="InterPro" id="IPR005822">
    <property type="entry name" value="Ribosomal_uL13"/>
</dbReference>
<dbReference type="GO" id="GO:0003735">
    <property type="term" value="F:structural constituent of ribosome"/>
    <property type="evidence" value="ECO:0007669"/>
    <property type="project" value="InterPro"/>
</dbReference>
<dbReference type="HAMAP" id="MF_01366">
    <property type="entry name" value="Ribosomal_uL13"/>
    <property type="match status" value="1"/>
</dbReference>
<comment type="function">
    <text evidence="4">This protein is one of the early assembly proteins of the 50S ribosomal subunit, although it is not seen to bind rRNA by itself. It is important during the early stages of 50S assembly.</text>
</comment>
<evidence type="ECO:0000256" key="3">
    <source>
        <dbReference type="ARBA" id="ARBA00023274"/>
    </source>
</evidence>
<accession>A0A0C1EEN1</accession>
<dbReference type="Proteomes" id="UP000031307">
    <property type="component" value="Unassembled WGS sequence"/>
</dbReference>
<gene>
    <name evidence="4 5" type="primary">rplM</name>
    <name evidence="5" type="ORF">DB43_DW00190</name>
</gene>
<dbReference type="Pfam" id="PF00572">
    <property type="entry name" value="Ribosomal_L13"/>
    <property type="match status" value="1"/>
</dbReference>
<comment type="similarity">
    <text evidence="1 4">Belongs to the universal ribosomal protein uL13 family.</text>
</comment>
<dbReference type="GO" id="GO:0022625">
    <property type="term" value="C:cytosolic large ribosomal subunit"/>
    <property type="evidence" value="ECO:0007669"/>
    <property type="project" value="TreeGrafter"/>
</dbReference>
<evidence type="ECO:0000313" key="6">
    <source>
        <dbReference type="Proteomes" id="UP000031307"/>
    </source>
</evidence>
<dbReference type="EMBL" id="JSAM01000017">
    <property type="protein sequence ID" value="KIA78523.1"/>
    <property type="molecule type" value="Genomic_DNA"/>
</dbReference>
<sequence length="157" mass="17873">MTKTLYKRSIMTKNLQKTFVLKKQDIKHQWFLLDAAGKTLGRFASEVAKILRGKHKPTFTPHEDGGDGVIIINADKIRVTGAKEGQKVYHYYTGYMGGMRKIPYRTMLARKPGYILEHAIKGMMPSNRLTDGQLTRLRIFAGEEHNLDAQKPIKANI</sequence>